<dbReference type="Gene3D" id="3.40.50.150">
    <property type="entry name" value="Vaccinia Virus protein VP39"/>
    <property type="match status" value="1"/>
</dbReference>
<keyword evidence="2" id="KW-1185">Reference proteome</keyword>
<dbReference type="GO" id="GO:0032259">
    <property type="term" value="P:methylation"/>
    <property type="evidence" value="ECO:0007669"/>
    <property type="project" value="UniProtKB-KW"/>
</dbReference>
<dbReference type="Proteomes" id="UP001304300">
    <property type="component" value="Chromosome"/>
</dbReference>
<gene>
    <name evidence="1" type="ORF">RZN69_15155</name>
</gene>
<dbReference type="EMBL" id="CP136920">
    <property type="protein sequence ID" value="WOO39963.1"/>
    <property type="molecule type" value="Genomic_DNA"/>
</dbReference>
<keyword evidence="1" id="KW-0489">Methyltransferase</keyword>
<dbReference type="PANTHER" id="PTHR43861">
    <property type="entry name" value="TRANS-ACONITATE 2-METHYLTRANSFERASE-RELATED"/>
    <property type="match status" value="1"/>
</dbReference>
<evidence type="ECO:0000313" key="2">
    <source>
        <dbReference type="Proteomes" id="UP001304300"/>
    </source>
</evidence>
<keyword evidence="1" id="KW-0808">Transferase</keyword>
<dbReference type="InterPro" id="IPR029063">
    <property type="entry name" value="SAM-dependent_MTases_sf"/>
</dbReference>
<evidence type="ECO:0000313" key="1">
    <source>
        <dbReference type="EMBL" id="WOO39963.1"/>
    </source>
</evidence>
<protein>
    <submittedName>
        <fullName evidence="1">Class I SAM-dependent methyltransferase</fullName>
        <ecNumber evidence="1">2.1.1.-</ecNumber>
    </submittedName>
</protein>
<dbReference type="CDD" id="cd02440">
    <property type="entry name" value="AdoMet_MTases"/>
    <property type="match status" value="1"/>
</dbReference>
<reference evidence="1 2" key="1">
    <citation type="submission" date="2023-10" db="EMBL/GenBank/DDBJ databases">
        <title>Rubellicoccus peritrichatus gen. nov., sp. nov., isolated from an algae of coral reef tank.</title>
        <authorList>
            <person name="Luo J."/>
        </authorList>
    </citation>
    <scope>NUCLEOTIDE SEQUENCE [LARGE SCALE GENOMIC DNA]</scope>
    <source>
        <strain evidence="1 2">CR14</strain>
    </source>
</reference>
<dbReference type="SUPFAM" id="SSF53335">
    <property type="entry name" value="S-adenosyl-L-methionine-dependent methyltransferases"/>
    <property type="match status" value="1"/>
</dbReference>
<dbReference type="AlphaFoldDB" id="A0AAQ3QU03"/>
<dbReference type="RefSeq" id="WP_317832031.1">
    <property type="nucleotide sequence ID" value="NZ_CP136920.1"/>
</dbReference>
<name>A0AAQ3QU03_9BACT</name>
<organism evidence="1 2">
    <name type="scientific">Rubellicoccus peritrichatus</name>
    <dbReference type="NCBI Taxonomy" id="3080537"/>
    <lineage>
        <taxon>Bacteria</taxon>
        <taxon>Pseudomonadati</taxon>
        <taxon>Verrucomicrobiota</taxon>
        <taxon>Opitutia</taxon>
        <taxon>Puniceicoccales</taxon>
        <taxon>Cerasicoccaceae</taxon>
        <taxon>Rubellicoccus</taxon>
    </lineage>
</organism>
<sequence>MNLKLPELMDSNLTHRKCPVCDTDNANQTALAYSQAPWEIKECASCGCVYLENPPTYEALEEDFAWEKTSAKEEERRKEKRPAAKAVSTAWKQFRQKVLKRDKLMDLVRVYIPTGNVLDIGCGGGGTLGRLPGEGHVPYGIEISKALAIESNRFAEAGGGKVIQASALEGAKQFPEKQFDGVMMSAFLEHEVQPGPLLNELHRILKPGGCVIIKVPNYGCVNRSVRGGEWCGFRFPDHVNYFTPESLTRLAKQTGYEIARFRFQDRMPTSDNMWVVIQKPA</sequence>
<accession>A0AAQ3QU03</accession>
<dbReference type="KEGG" id="puo:RZN69_15155"/>
<dbReference type="Pfam" id="PF13489">
    <property type="entry name" value="Methyltransf_23"/>
    <property type="match status" value="1"/>
</dbReference>
<dbReference type="GO" id="GO:0008168">
    <property type="term" value="F:methyltransferase activity"/>
    <property type="evidence" value="ECO:0007669"/>
    <property type="project" value="UniProtKB-KW"/>
</dbReference>
<proteinExistence type="predicted"/>
<dbReference type="EC" id="2.1.1.-" evidence="1"/>